<feature type="non-terminal residue" evidence="2">
    <location>
        <position position="81"/>
    </location>
</feature>
<sequence>MADQNVPPRRPRDDRGWDGRQHHNADGYAEHNSSAPYGYDSPHPYQGGYSAQADPREQYGDGYAQPAPAPRPAWAAVGRSG</sequence>
<keyword evidence="3" id="KW-1185">Reference proteome</keyword>
<evidence type="ECO:0000256" key="1">
    <source>
        <dbReference type="SAM" id="MobiDB-lite"/>
    </source>
</evidence>
<reference evidence="2 3" key="1">
    <citation type="submission" date="2021-01" db="EMBL/GenBank/DDBJ databases">
        <title>Draft genome sequence of Micromonospora sp. strain STR1_7.</title>
        <authorList>
            <person name="Karlyshev A."/>
            <person name="Jawad R."/>
        </authorList>
    </citation>
    <scope>NUCLEOTIDE SEQUENCE [LARGE SCALE GENOMIC DNA]</scope>
    <source>
        <strain evidence="2 3">STR1-7</strain>
    </source>
</reference>
<evidence type="ECO:0000313" key="3">
    <source>
        <dbReference type="Proteomes" id="UP000601027"/>
    </source>
</evidence>
<dbReference type="EMBL" id="JAEVHM010000310">
    <property type="protein sequence ID" value="MBM0235633.1"/>
    <property type="molecule type" value="Genomic_DNA"/>
</dbReference>
<proteinExistence type="predicted"/>
<protein>
    <submittedName>
        <fullName evidence="2">DUF1800 domain-containing protein</fullName>
    </submittedName>
</protein>
<evidence type="ECO:0000313" key="2">
    <source>
        <dbReference type="EMBL" id="MBM0235633.1"/>
    </source>
</evidence>
<feature type="region of interest" description="Disordered" evidence="1">
    <location>
        <begin position="1"/>
        <end position="81"/>
    </location>
</feature>
<name>A0ABS1Y293_9ACTN</name>
<gene>
    <name evidence="2" type="ORF">JNW91_30015</name>
</gene>
<dbReference type="Proteomes" id="UP000601027">
    <property type="component" value="Unassembled WGS sequence"/>
</dbReference>
<accession>A0ABS1Y293</accession>
<feature type="compositionally biased region" description="Basic and acidic residues" evidence="1">
    <location>
        <begin position="10"/>
        <end position="29"/>
    </location>
</feature>
<comment type="caution">
    <text evidence="2">The sequence shown here is derived from an EMBL/GenBank/DDBJ whole genome shotgun (WGS) entry which is preliminary data.</text>
</comment>
<feature type="compositionally biased region" description="Low complexity" evidence="1">
    <location>
        <begin position="72"/>
        <end position="81"/>
    </location>
</feature>
<organism evidence="2 3">
    <name type="scientific">Micromonospora parastrephiae</name>
    <dbReference type="NCBI Taxonomy" id="2806101"/>
    <lineage>
        <taxon>Bacteria</taxon>
        <taxon>Bacillati</taxon>
        <taxon>Actinomycetota</taxon>
        <taxon>Actinomycetes</taxon>
        <taxon>Micromonosporales</taxon>
        <taxon>Micromonosporaceae</taxon>
        <taxon>Micromonospora</taxon>
    </lineage>
</organism>